<evidence type="ECO:0000313" key="2">
    <source>
        <dbReference type="Proteomes" id="UP001558652"/>
    </source>
</evidence>
<dbReference type="EMBL" id="JBFDAA010000020">
    <property type="protein sequence ID" value="KAL1115032.1"/>
    <property type="molecule type" value="Genomic_DNA"/>
</dbReference>
<keyword evidence="2" id="KW-1185">Reference proteome</keyword>
<comment type="caution">
    <text evidence="1">The sequence shown here is derived from an EMBL/GenBank/DDBJ whole genome shotgun (WGS) entry which is preliminary data.</text>
</comment>
<accession>A0ABD0XW00</accession>
<proteinExistence type="predicted"/>
<reference evidence="1 2" key="1">
    <citation type="submission" date="2024-07" db="EMBL/GenBank/DDBJ databases">
        <title>Chromosome-level genome assembly of the water stick insect Ranatra chinensis (Heteroptera: Nepidae).</title>
        <authorList>
            <person name="Liu X."/>
        </authorList>
    </citation>
    <scope>NUCLEOTIDE SEQUENCE [LARGE SCALE GENOMIC DNA]</scope>
    <source>
        <strain evidence="1">Cailab_2021Rc</strain>
        <tissue evidence="1">Muscle</tissue>
    </source>
</reference>
<name>A0ABD0XW00_9HEMI</name>
<gene>
    <name evidence="1" type="ORF">AAG570_007063</name>
</gene>
<organism evidence="1 2">
    <name type="scientific">Ranatra chinensis</name>
    <dbReference type="NCBI Taxonomy" id="642074"/>
    <lineage>
        <taxon>Eukaryota</taxon>
        <taxon>Metazoa</taxon>
        <taxon>Ecdysozoa</taxon>
        <taxon>Arthropoda</taxon>
        <taxon>Hexapoda</taxon>
        <taxon>Insecta</taxon>
        <taxon>Pterygota</taxon>
        <taxon>Neoptera</taxon>
        <taxon>Paraneoptera</taxon>
        <taxon>Hemiptera</taxon>
        <taxon>Heteroptera</taxon>
        <taxon>Panheteroptera</taxon>
        <taxon>Nepomorpha</taxon>
        <taxon>Nepidae</taxon>
        <taxon>Ranatrinae</taxon>
        <taxon>Ranatra</taxon>
    </lineage>
</organism>
<sequence>MAYKRRNMPYQNKKQETTEIVKCPLYCSQCPLVYLRINIPTVHETNPIKVILRGPDGVVVSVWDYHAEGLGFDFLREVLSGPRRLDGDSSKMDFEADQSLKEWAKDKPLSILQLDPADRAVLRIAVVGVVGNWVIVSCSEFVGPNRFRLFSIFSGAVWVVAQVTTGIERSAVNTALEADNRIGRYCLGPDITYGCHRTLPNIDGTGVVTLASVSPLKMAIGLNRFGLTNLEKETTDLLQLLAPLLHQCWEFIEDGAEYINAKGRNSVLAEHHSSIPPLTLNSVFPLTDIDYIVKTENAVIISDDRLMYLAVTHKWGVGNDPEVLLPNRFLVFAPRYILSPQGPLMPFTSARYFLLEAAHRCHFPTLNRG</sequence>
<evidence type="ECO:0000313" key="1">
    <source>
        <dbReference type="EMBL" id="KAL1115032.1"/>
    </source>
</evidence>
<dbReference type="AlphaFoldDB" id="A0ABD0XW00"/>
<protein>
    <submittedName>
        <fullName evidence="1">Uncharacterized protein</fullName>
    </submittedName>
</protein>
<dbReference type="Proteomes" id="UP001558652">
    <property type="component" value="Unassembled WGS sequence"/>
</dbReference>